<accession>A0A6C1E4Y7</accession>
<feature type="domain" description="Arrestin-like N-terminal" evidence="1">
    <location>
        <begin position="163"/>
        <end position="265"/>
    </location>
</feature>
<evidence type="ECO:0000313" key="2">
    <source>
        <dbReference type="EMBL" id="QID84416.1"/>
    </source>
</evidence>
<dbReference type="Gene3D" id="2.60.40.640">
    <property type="match status" value="1"/>
</dbReference>
<dbReference type="Proteomes" id="UP000501346">
    <property type="component" value="Chromosome SeIV-SeII"/>
</dbReference>
<organism evidence="2 3">
    <name type="scientific">Saccharomyces pastorianus</name>
    <name type="common">Lager yeast</name>
    <name type="synonym">Saccharomyces cerevisiae x Saccharomyces eubayanus</name>
    <dbReference type="NCBI Taxonomy" id="27292"/>
    <lineage>
        <taxon>Eukaryota</taxon>
        <taxon>Fungi</taxon>
        <taxon>Dikarya</taxon>
        <taxon>Ascomycota</taxon>
        <taxon>Saccharomycotina</taxon>
        <taxon>Saccharomycetes</taxon>
        <taxon>Saccharomycetales</taxon>
        <taxon>Saccharomycetaceae</taxon>
        <taxon>Saccharomyces</taxon>
    </lineage>
</organism>
<dbReference type="EMBL" id="CP049001">
    <property type="protein sequence ID" value="QID84416.1"/>
    <property type="molecule type" value="Genomic_DNA"/>
</dbReference>
<dbReference type="InterPro" id="IPR014752">
    <property type="entry name" value="Arrestin-like_C"/>
</dbReference>
<evidence type="ECO:0000259" key="1">
    <source>
        <dbReference type="Pfam" id="PF00339"/>
    </source>
</evidence>
<proteinExistence type="predicted"/>
<name>A0A6C1E4Y7_SACPS</name>
<dbReference type="InterPro" id="IPR011021">
    <property type="entry name" value="Arrestin-like_N"/>
</dbReference>
<dbReference type="Pfam" id="PF00339">
    <property type="entry name" value="Arrestin_N"/>
    <property type="match status" value="1"/>
</dbReference>
<protein>
    <submittedName>
        <fullName evidence="2">Sporulation protein 23</fullName>
    </submittedName>
</protein>
<sequence>MMFSTSSSSINSDISQVLSENIPSRSTTLTRDSTQNRISEDWDSEGFTDKLPKKLIQLKKLKNGGTTIKKAKEDFEYCYDSLRLYENPYVTSSVDKKSGYSIELRLDDKYKTLMFSDLQLNNDFPLYYDSSLENIPRRNEREAVTPLQIKGKIRIHIDRDDQALLITSQSISLKCFTKEYACFVNSQISENSSNRQIIKQLNHTDFFESSTYPKQQLKVIHHSLSDKKILLAKGTYDYPFTFTLQANTFPATFSSFFGKTHFRIESSTSIMRIPSKPKGFLTFLKNENITDKVILTEEIKVKRVLPSTNMLKYEMFQLRSYNTANDVVISVIGNSKLIEIGTPFQMILSIVKADSSIDLHETSLTVAQRMAIPSIDLKSKDILPEPYIKKSEYLLKTVESQSFDSDKTVYGFCFDDVVIPNYTEGLPSWFKTFYCEPSSFYPNYVALKVTHLLLFRINYSRIEMVEGVEVKKNYRITVNFPVLIGDSDISTSSLLPRYEKFENISDLQDDPPLYSMVIGEDVDPLN</sequence>
<evidence type="ECO:0000313" key="3">
    <source>
        <dbReference type="Proteomes" id="UP000501346"/>
    </source>
</evidence>
<dbReference type="AlphaFoldDB" id="A0A6C1E4Y7"/>
<reference evidence="2 3" key="1">
    <citation type="journal article" date="2019" name="BMC Genomics">
        <title>Chromosome level assembly and comparative genome analysis confirm lager-brewing yeasts originated from a single hybridization.</title>
        <authorList>
            <person name="Salazar A.N."/>
            <person name="Gorter de Vries A.R."/>
            <person name="van den Broek M."/>
            <person name="Brouwers N."/>
            <person name="de la Torre Cortes P."/>
            <person name="Kuijpers N.G.A."/>
            <person name="Daran J.G."/>
            <person name="Abeel T."/>
        </authorList>
    </citation>
    <scope>NUCLEOTIDE SEQUENCE [LARGE SCALE GENOMIC DNA]</scope>
    <source>
        <strain evidence="2 3">CBS 1483</strain>
    </source>
</reference>
<dbReference type="OrthoDB" id="4061472at2759"/>
<keyword evidence="3" id="KW-1185">Reference proteome</keyword>
<gene>
    <name evidence="2" type="primary">SPO23_2</name>
    <name evidence="2" type="ORF">GRS66_006919</name>
</gene>